<dbReference type="Proteomes" id="UP001057498">
    <property type="component" value="Chromosome"/>
</dbReference>
<reference evidence="2" key="1">
    <citation type="submission" date="2022-04" db="EMBL/GenBank/DDBJ databases">
        <title>Whole genome sequence of Sphaerotilus sp. FB-5.</title>
        <authorList>
            <person name="Takeda M."/>
            <person name="Narihara S."/>
            <person name="Akimoto M."/>
            <person name="Akimoto R."/>
            <person name="Nishiyashiki S."/>
            <person name="Murakami T."/>
        </authorList>
    </citation>
    <scope>NUCLEOTIDE SEQUENCE</scope>
    <source>
        <strain evidence="2">FB-5</strain>
    </source>
</reference>
<evidence type="ECO:0000313" key="2">
    <source>
        <dbReference type="EMBL" id="BDI07960.1"/>
    </source>
</evidence>
<feature type="transmembrane region" description="Helical" evidence="1">
    <location>
        <begin position="157"/>
        <end position="178"/>
    </location>
</feature>
<evidence type="ECO:0000256" key="1">
    <source>
        <dbReference type="SAM" id="Phobius"/>
    </source>
</evidence>
<feature type="transmembrane region" description="Helical" evidence="1">
    <location>
        <begin position="47"/>
        <end position="68"/>
    </location>
</feature>
<keyword evidence="1" id="KW-1133">Transmembrane helix</keyword>
<dbReference type="RefSeq" id="WP_251971107.1">
    <property type="nucleotide sequence ID" value="NZ_AP025730.1"/>
</dbReference>
<feature type="transmembrane region" description="Helical" evidence="1">
    <location>
        <begin position="406"/>
        <end position="425"/>
    </location>
</feature>
<evidence type="ECO:0000313" key="3">
    <source>
        <dbReference type="Proteomes" id="UP001057498"/>
    </source>
</evidence>
<dbReference type="InterPro" id="IPR000883">
    <property type="entry name" value="Cyt_C_Oxase_1"/>
</dbReference>
<evidence type="ECO:0008006" key="4">
    <source>
        <dbReference type="Google" id="ProtNLM"/>
    </source>
</evidence>
<keyword evidence="1" id="KW-0812">Transmembrane</keyword>
<accession>A0ABM7YTI0</accession>
<protein>
    <recommendedName>
        <fullName evidence="4">Cytochrome C oxidase subunit I</fullName>
    </recommendedName>
</protein>
<feature type="transmembrane region" description="Helical" evidence="1">
    <location>
        <begin position="275"/>
        <end position="293"/>
    </location>
</feature>
<dbReference type="Pfam" id="PF00115">
    <property type="entry name" value="COX1"/>
    <property type="match status" value="1"/>
</dbReference>
<feature type="transmembrane region" description="Helical" evidence="1">
    <location>
        <begin position="313"/>
        <end position="330"/>
    </location>
</feature>
<gene>
    <name evidence="2" type="ORF">CATMQ487_49300</name>
</gene>
<feature type="transmembrane region" description="Helical" evidence="1">
    <location>
        <begin position="244"/>
        <end position="263"/>
    </location>
</feature>
<sequence length="481" mass="49988">MNALTSAAPAALAASARSAGPAADPAADPAAFRLRIEPGPGQQLARAFLWLGVAALIGSGVLAIVLVLSRTPGIAAVFPLRDLFRAALVVHVDLSVLIWFMAFAGVLWSLAAGPSGVAWGWAGWALACAGTAVMAVSPFLPEAQPLLNNYIPVLEQGTFLTGLGIVGAGFGLTILRALRWGAPAPGLPAGAAALQRGVWLASVAGALSWGALGWTWAALPSSAAGSGTAYYEFLFWGPGHILQFQHALLALVAWFWLADALGCRPRFTAVLTQRLFWLAALPVVAALAILPLTPVGTGEQLTAFAKLMEHGHLAMLPLLLAAAATLPAVWRRPPSPLKSALLASLLLFVTGGVLAFLIRGVNVVVPAHYHGSIVGVTLGFMGVVYLLLPQLGFADPDSRMARWQPWVYGGGQLMHILGLAWSGGYGVQRKVAGAEQVLVSLPQKIGMGMMGLGGLIAVIGGVMFVWVCLRSMTAKNRPAAA</sequence>
<organism evidence="2 3">
    <name type="scientific">Sphaerotilus microaerophilus</name>
    <dbReference type="NCBI Taxonomy" id="2914710"/>
    <lineage>
        <taxon>Bacteria</taxon>
        <taxon>Pseudomonadati</taxon>
        <taxon>Pseudomonadota</taxon>
        <taxon>Betaproteobacteria</taxon>
        <taxon>Burkholderiales</taxon>
        <taxon>Sphaerotilaceae</taxon>
        <taxon>Sphaerotilus</taxon>
    </lineage>
</organism>
<keyword evidence="1" id="KW-0472">Membrane</keyword>
<feature type="transmembrane region" description="Helical" evidence="1">
    <location>
        <begin position="117"/>
        <end position="136"/>
    </location>
</feature>
<dbReference type="Gene3D" id="1.20.210.10">
    <property type="entry name" value="Cytochrome c oxidase-like, subunit I domain"/>
    <property type="match status" value="1"/>
</dbReference>
<feature type="transmembrane region" description="Helical" evidence="1">
    <location>
        <begin position="88"/>
        <end position="111"/>
    </location>
</feature>
<feature type="transmembrane region" description="Helical" evidence="1">
    <location>
        <begin position="445"/>
        <end position="469"/>
    </location>
</feature>
<keyword evidence="3" id="KW-1185">Reference proteome</keyword>
<proteinExistence type="predicted"/>
<name>A0ABM7YTI0_9BURK</name>
<dbReference type="EMBL" id="AP025730">
    <property type="protein sequence ID" value="BDI07960.1"/>
    <property type="molecule type" value="Genomic_DNA"/>
</dbReference>
<dbReference type="SUPFAM" id="SSF81442">
    <property type="entry name" value="Cytochrome c oxidase subunit I-like"/>
    <property type="match status" value="1"/>
</dbReference>
<feature type="transmembrane region" description="Helical" evidence="1">
    <location>
        <begin position="342"/>
        <end position="361"/>
    </location>
</feature>
<dbReference type="InterPro" id="IPR036927">
    <property type="entry name" value="Cyt_c_oxase-like_su1_sf"/>
</dbReference>
<feature type="transmembrane region" description="Helical" evidence="1">
    <location>
        <begin position="373"/>
        <end position="394"/>
    </location>
</feature>